<sequence length="139" mass="14515">MDPNNNQQSPISPLPQTIPMPPAQAVTSPVVSPPASASMQASIPPEPIQQSSAVPPSPKKGQKKGILLILLILLLIIAGAVYILFTNNQSNTARNVPAENNSIALPTPTAVPTVLSEDNLDIENPEADLNDLNADVGTL</sequence>
<protein>
    <submittedName>
        <fullName evidence="3">Uncharacterized protein</fullName>
    </submittedName>
</protein>
<comment type="caution">
    <text evidence="3">The sequence shown here is derived from an EMBL/GenBank/DDBJ whole genome shotgun (WGS) entry which is preliminary data.</text>
</comment>
<dbReference type="AlphaFoldDB" id="A0A1F4UPC9"/>
<feature type="region of interest" description="Disordered" evidence="1">
    <location>
        <begin position="1"/>
        <end position="61"/>
    </location>
</feature>
<evidence type="ECO:0000313" key="3">
    <source>
        <dbReference type="EMBL" id="OGC46837.1"/>
    </source>
</evidence>
<keyword evidence="2" id="KW-0812">Transmembrane</keyword>
<evidence type="ECO:0000256" key="1">
    <source>
        <dbReference type="SAM" id="MobiDB-lite"/>
    </source>
</evidence>
<name>A0A1F4UPC9_UNCKA</name>
<proteinExistence type="predicted"/>
<keyword evidence="2" id="KW-1133">Transmembrane helix</keyword>
<feature type="compositionally biased region" description="Pro residues" evidence="1">
    <location>
        <begin position="12"/>
        <end position="22"/>
    </location>
</feature>
<evidence type="ECO:0000256" key="2">
    <source>
        <dbReference type="SAM" id="Phobius"/>
    </source>
</evidence>
<evidence type="ECO:0000313" key="4">
    <source>
        <dbReference type="Proteomes" id="UP000176444"/>
    </source>
</evidence>
<accession>A0A1F4UPC9</accession>
<dbReference type="EMBL" id="MEUX01000029">
    <property type="protein sequence ID" value="OGC46837.1"/>
    <property type="molecule type" value="Genomic_DNA"/>
</dbReference>
<feature type="compositionally biased region" description="Low complexity" evidence="1">
    <location>
        <begin position="23"/>
        <end position="43"/>
    </location>
</feature>
<feature type="transmembrane region" description="Helical" evidence="2">
    <location>
        <begin position="66"/>
        <end position="85"/>
    </location>
</feature>
<keyword evidence="2" id="KW-0472">Membrane</keyword>
<gene>
    <name evidence="3" type="ORF">A2713_01325</name>
</gene>
<organism evidence="3 4">
    <name type="scientific">candidate division WWE3 bacterium RIFCSPHIGHO2_01_FULL_35_17</name>
    <dbReference type="NCBI Taxonomy" id="1802614"/>
    <lineage>
        <taxon>Bacteria</taxon>
        <taxon>Katanobacteria</taxon>
    </lineage>
</organism>
<reference evidence="3 4" key="1">
    <citation type="journal article" date="2016" name="Nat. Commun.">
        <title>Thousands of microbial genomes shed light on interconnected biogeochemical processes in an aquifer system.</title>
        <authorList>
            <person name="Anantharaman K."/>
            <person name="Brown C.T."/>
            <person name="Hug L.A."/>
            <person name="Sharon I."/>
            <person name="Castelle C.J."/>
            <person name="Probst A.J."/>
            <person name="Thomas B.C."/>
            <person name="Singh A."/>
            <person name="Wilkins M.J."/>
            <person name="Karaoz U."/>
            <person name="Brodie E.L."/>
            <person name="Williams K.H."/>
            <person name="Hubbard S.S."/>
            <person name="Banfield J.F."/>
        </authorList>
    </citation>
    <scope>NUCLEOTIDE SEQUENCE [LARGE SCALE GENOMIC DNA]</scope>
</reference>
<dbReference type="Proteomes" id="UP000176444">
    <property type="component" value="Unassembled WGS sequence"/>
</dbReference>
<feature type="compositionally biased region" description="Polar residues" evidence="1">
    <location>
        <begin position="1"/>
        <end position="11"/>
    </location>
</feature>